<dbReference type="InterPro" id="IPR040815">
    <property type="entry name" value="Nas2_N"/>
</dbReference>
<keyword evidence="1" id="KW-0597">Phosphoprotein</keyword>
<dbReference type="CDD" id="cd12424">
    <property type="entry name" value="RRM3_hnRNPL_like"/>
    <property type="match status" value="1"/>
</dbReference>
<dbReference type="PANTHER" id="PTHR15592">
    <property type="entry name" value="MATRIN 3/NUCLEAR PROTEIN 220-RELATED"/>
    <property type="match status" value="1"/>
</dbReference>
<dbReference type="InterPro" id="IPR055204">
    <property type="entry name" value="HNRNPL_RRM"/>
</dbReference>
<feature type="region of interest" description="Disordered" evidence="5">
    <location>
        <begin position="661"/>
        <end position="685"/>
    </location>
</feature>
<feature type="compositionally biased region" description="Gly residues" evidence="5">
    <location>
        <begin position="544"/>
        <end position="563"/>
    </location>
</feature>
<dbReference type="Proteomes" id="UP000053766">
    <property type="component" value="Unassembled WGS sequence"/>
</dbReference>
<dbReference type="Gene3D" id="6.10.140.1710">
    <property type="match status" value="1"/>
</dbReference>
<dbReference type="GO" id="GO:0006397">
    <property type="term" value="P:mRNA processing"/>
    <property type="evidence" value="ECO:0007669"/>
    <property type="project" value="InterPro"/>
</dbReference>
<evidence type="ECO:0000313" key="8">
    <source>
        <dbReference type="Proteomes" id="UP000053766"/>
    </source>
</evidence>
<dbReference type="Pfam" id="PF13893">
    <property type="entry name" value="RRM_5"/>
    <property type="match status" value="1"/>
</dbReference>
<evidence type="ECO:0000256" key="3">
    <source>
        <dbReference type="ARBA" id="ARBA00022884"/>
    </source>
</evidence>
<keyword evidence="8" id="KW-1185">Reference proteome</keyword>
<dbReference type="SUPFAM" id="SSF50156">
    <property type="entry name" value="PDZ domain-like"/>
    <property type="match status" value="1"/>
</dbReference>
<feature type="region of interest" description="Disordered" evidence="5">
    <location>
        <begin position="521"/>
        <end position="569"/>
    </location>
</feature>
<dbReference type="Gene3D" id="2.30.42.10">
    <property type="match status" value="1"/>
</dbReference>
<proteinExistence type="predicted"/>
<feature type="region of interest" description="Disordered" evidence="5">
    <location>
        <begin position="222"/>
        <end position="241"/>
    </location>
</feature>
<dbReference type="InterPro" id="IPR006536">
    <property type="entry name" value="HnRNP-L/PTB"/>
</dbReference>
<evidence type="ECO:0000256" key="2">
    <source>
        <dbReference type="ARBA" id="ARBA00022737"/>
    </source>
</evidence>
<dbReference type="Gene3D" id="3.30.70.330">
    <property type="match status" value="4"/>
</dbReference>
<gene>
    <name evidence="7" type="ORF">DICVIV_07747</name>
</gene>
<keyword evidence="2" id="KW-0677">Repeat</keyword>
<dbReference type="AlphaFoldDB" id="A0A0D8XV07"/>
<dbReference type="GO" id="GO:0005634">
    <property type="term" value="C:nucleus"/>
    <property type="evidence" value="ECO:0007669"/>
    <property type="project" value="InterPro"/>
</dbReference>
<dbReference type="Pfam" id="PF11835">
    <property type="entry name" value="RRM_8"/>
    <property type="match status" value="1"/>
</dbReference>
<feature type="domain" description="RRM" evidence="6">
    <location>
        <begin position="32"/>
        <end position="106"/>
    </location>
</feature>
<dbReference type="STRING" id="29172.A0A0D8XV07"/>
<dbReference type="EMBL" id="KN716365">
    <property type="protein sequence ID" value="KJH46186.1"/>
    <property type="molecule type" value="Genomic_DNA"/>
</dbReference>
<dbReference type="NCBIfam" id="TIGR01649">
    <property type="entry name" value="hnRNP-L_PTB"/>
    <property type="match status" value="1"/>
</dbReference>
<reference evidence="7 8" key="1">
    <citation type="submission" date="2013-11" db="EMBL/GenBank/DDBJ databases">
        <title>Draft genome of the bovine lungworm Dictyocaulus viviparus.</title>
        <authorList>
            <person name="Mitreva M."/>
        </authorList>
    </citation>
    <scope>NUCLEOTIDE SEQUENCE [LARGE SCALE GENOMIC DNA]</scope>
    <source>
        <strain evidence="7 8">HannoverDv2000</strain>
    </source>
</reference>
<reference evidence="8" key="2">
    <citation type="journal article" date="2016" name="Sci. Rep.">
        <title>Dictyocaulus viviparus genome, variome and transcriptome elucidate lungworm biology and support future intervention.</title>
        <authorList>
            <person name="McNulty S.N."/>
            <person name="Strube C."/>
            <person name="Rosa B.A."/>
            <person name="Martin J.C."/>
            <person name="Tyagi R."/>
            <person name="Choi Y.J."/>
            <person name="Wang Q."/>
            <person name="Hallsworth Pepin K."/>
            <person name="Zhang X."/>
            <person name="Ozersky P."/>
            <person name="Wilson R.K."/>
            <person name="Sternberg P.W."/>
            <person name="Gasser R.B."/>
            <person name="Mitreva M."/>
        </authorList>
    </citation>
    <scope>NUCLEOTIDE SEQUENCE [LARGE SCALE GENOMIC DNA]</scope>
    <source>
        <strain evidence="8">HannoverDv2000</strain>
    </source>
</reference>
<dbReference type="InterPro" id="IPR000504">
    <property type="entry name" value="RRM_dom"/>
</dbReference>
<dbReference type="InterPro" id="IPR021790">
    <property type="entry name" value="PTBP1-like_RRM2"/>
</dbReference>
<organism evidence="7 8">
    <name type="scientific">Dictyocaulus viviparus</name>
    <name type="common">Bovine lungworm</name>
    <dbReference type="NCBI Taxonomy" id="29172"/>
    <lineage>
        <taxon>Eukaryota</taxon>
        <taxon>Metazoa</taxon>
        <taxon>Ecdysozoa</taxon>
        <taxon>Nematoda</taxon>
        <taxon>Chromadorea</taxon>
        <taxon>Rhabditida</taxon>
        <taxon>Rhabditina</taxon>
        <taxon>Rhabditomorpha</taxon>
        <taxon>Strongyloidea</taxon>
        <taxon>Metastrongylidae</taxon>
        <taxon>Dictyocaulus</taxon>
    </lineage>
</organism>
<dbReference type="OrthoDB" id="302770at2759"/>
<dbReference type="SMART" id="SM00360">
    <property type="entry name" value="RRM"/>
    <property type="match status" value="4"/>
</dbReference>
<dbReference type="InterPro" id="IPR035979">
    <property type="entry name" value="RBD_domain_sf"/>
</dbReference>
<evidence type="ECO:0000256" key="1">
    <source>
        <dbReference type="ARBA" id="ARBA00022553"/>
    </source>
</evidence>
<evidence type="ECO:0000256" key="4">
    <source>
        <dbReference type="PROSITE-ProRule" id="PRU00176"/>
    </source>
</evidence>
<dbReference type="Pfam" id="PF18265">
    <property type="entry name" value="Nas2_N"/>
    <property type="match status" value="1"/>
</dbReference>
<dbReference type="InterPro" id="IPR012677">
    <property type="entry name" value="Nucleotide-bd_a/b_plait_sf"/>
</dbReference>
<sequence length="769" mass="85424">MANQAMSRESAPPMKRFRRDELADPTNPEPSLVVHVRNLNPKATEADLIEALGTFGLIAYVTVIPAQKMALVEFEDIEAARACVTFAASNLIFVAGDAALFNYSTSQNIQRLGFESETQCKVLVITVYNAQYPIDVHVIHQICEPHSKVLRIAIVRKSMMQALVEFESAENAKKVKHAINGADIYSGCCTLKVEFAKPDYVKVTRQDSDQWDYTLAEGAKSDISEHRTQRKTLLPGGGPPSGATPYYSGKQGYFEENNGYSDDPYAFRGSFAGRGYDCYGGPSRGRRRPPPGYRMDYGDYDAPQHYPPVGGSGCVVMIYGIDQEKLNCEMLFNLLCQYGNVLRIRFMATKRDTVMAELGTPMAVSNIMKYLQGITLFGLTLQMKPSIQNSVRDVHEPFDLPDGTPSFRDYSMSALQRFSTPDSAARNRLIYPTRLLHWYNAPVNMDEEKVRQLFSERNAPEPKSVTVFVGRSERSSSGIVEMETVEQANEALALVNHTPVVSPLGKTPYIVKLAYATPSRRLGGDSMEDSGGTEVNSGFVPRGGYRGGPRGSRRGIGNGYRGGRGGHRGSYQDTYFAQMGAKEEAKKLIAQRDELDAQIEDNLNILKENDCTMDSPLVDKEGFPYSHIDIYSVRKARHAIICLRNDRKALTEQIEKAIEKSHAEDRLRNPETETLSGGSKERPQTNCCNEFTEVNEQSKTFQPKLVHRTSNKPFLKVTTVMPNSPAANGGLKADDLIIQFGDLHHGNFKDIKDVPLTTAKHEGVRGLSI</sequence>
<accession>A0A0D8XV07</accession>
<evidence type="ECO:0000256" key="5">
    <source>
        <dbReference type="SAM" id="MobiDB-lite"/>
    </source>
</evidence>
<keyword evidence="3 4" id="KW-0694">RNA-binding</keyword>
<dbReference type="GO" id="GO:0003723">
    <property type="term" value="F:RNA binding"/>
    <property type="evidence" value="ECO:0007669"/>
    <property type="project" value="UniProtKB-UniRule"/>
</dbReference>
<name>A0A0D8XV07_DICVI</name>
<feature type="region of interest" description="Disordered" evidence="5">
    <location>
        <begin position="1"/>
        <end position="30"/>
    </location>
</feature>
<protein>
    <submittedName>
        <fullName evidence="7">HnRNP-L/PTB/hephaestus splicing factor family protein</fullName>
    </submittedName>
</protein>
<dbReference type="InterPro" id="IPR036034">
    <property type="entry name" value="PDZ_sf"/>
</dbReference>
<dbReference type="PROSITE" id="PS50102">
    <property type="entry name" value="RRM"/>
    <property type="match status" value="1"/>
</dbReference>
<dbReference type="Pfam" id="PF22976">
    <property type="entry name" value="RRM_10"/>
    <property type="match status" value="1"/>
</dbReference>
<evidence type="ECO:0000313" key="7">
    <source>
        <dbReference type="EMBL" id="KJH46186.1"/>
    </source>
</evidence>
<dbReference type="Pfam" id="PF00076">
    <property type="entry name" value="RRM_1"/>
    <property type="match status" value="1"/>
</dbReference>
<dbReference type="SUPFAM" id="SSF54928">
    <property type="entry name" value="RNA-binding domain, RBD"/>
    <property type="match status" value="2"/>
</dbReference>
<feature type="compositionally biased region" description="Basic and acidic residues" evidence="5">
    <location>
        <begin position="661"/>
        <end position="671"/>
    </location>
</feature>
<dbReference type="CDD" id="cd12427">
    <property type="entry name" value="RRM4_hnRNPL_like"/>
    <property type="match status" value="1"/>
</dbReference>
<evidence type="ECO:0000259" key="6">
    <source>
        <dbReference type="PROSITE" id="PS50102"/>
    </source>
</evidence>